<dbReference type="GO" id="GO:0005737">
    <property type="term" value="C:cytoplasm"/>
    <property type="evidence" value="ECO:0007669"/>
    <property type="project" value="UniProtKB-SubCell"/>
</dbReference>
<dbReference type="GO" id="GO:0003676">
    <property type="term" value="F:nucleic acid binding"/>
    <property type="evidence" value="ECO:0007669"/>
    <property type="project" value="InterPro"/>
</dbReference>
<dbReference type="EMBL" id="CP108169">
    <property type="protein sequence ID" value="WTQ71683.1"/>
    <property type="molecule type" value="Genomic_DNA"/>
</dbReference>
<evidence type="ECO:0000256" key="3">
    <source>
        <dbReference type="ARBA" id="ARBA00022603"/>
    </source>
</evidence>
<dbReference type="HAMAP" id="MF_01859">
    <property type="entry name" value="23SrRNA_methyltr_G"/>
    <property type="match status" value="1"/>
</dbReference>
<dbReference type="InterPro" id="IPR029063">
    <property type="entry name" value="SAM-dependent_MTases_sf"/>
</dbReference>
<dbReference type="PIRSF" id="PIRSF037565">
    <property type="entry name" value="RRNA_m2G_Mtase_RsmD_prd"/>
    <property type="match status" value="1"/>
</dbReference>
<accession>A0AAU1LKF2</accession>
<dbReference type="GO" id="GO:0052916">
    <property type="term" value="F:23S rRNA (guanine(1835)-N(2))-methyltransferase activity"/>
    <property type="evidence" value="ECO:0007669"/>
    <property type="project" value="UniProtKB-EC"/>
</dbReference>
<feature type="domain" description="RlmG N-terminal" evidence="8">
    <location>
        <begin position="1"/>
        <end position="184"/>
    </location>
</feature>
<protein>
    <recommendedName>
        <fullName evidence="6">Ribosomal RNA large subunit methyltransferase G</fullName>
        <ecNumber evidence="6">2.1.1.174</ecNumber>
    </recommendedName>
    <alternativeName>
        <fullName evidence="6">23S rRNA m2G1835 methyltransferase</fullName>
    </alternativeName>
    <alternativeName>
        <fullName evidence="6">rRNA (guanine-N(2)-)-methyltransferase RlmG</fullName>
    </alternativeName>
</protein>
<name>A0AAU1LKF2_9ACTN</name>
<evidence type="ECO:0000259" key="8">
    <source>
        <dbReference type="Pfam" id="PF26049"/>
    </source>
</evidence>
<evidence type="ECO:0000256" key="1">
    <source>
        <dbReference type="ARBA" id="ARBA00022490"/>
    </source>
</evidence>
<dbReference type="Pfam" id="PF26049">
    <property type="entry name" value="RLMG_N"/>
    <property type="match status" value="1"/>
</dbReference>
<keyword evidence="1 6" id="KW-0963">Cytoplasm</keyword>
<feature type="domain" description="Methyltransferase small" evidence="7">
    <location>
        <begin position="211"/>
        <end position="381"/>
    </location>
</feature>
<evidence type="ECO:0000256" key="6">
    <source>
        <dbReference type="HAMAP-Rule" id="MF_01859"/>
    </source>
</evidence>
<comment type="similarity">
    <text evidence="6">Belongs to the methyltransferase superfamily. RlmG family.</text>
</comment>
<dbReference type="CDD" id="cd02440">
    <property type="entry name" value="AdoMet_MTases"/>
    <property type="match status" value="1"/>
</dbReference>
<dbReference type="EC" id="2.1.1.174" evidence="6"/>
<evidence type="ECO:0000256" key="4">
    <source>
        <dbReference type="ARBA" id="ARBA00022679"/>
    </source>
</evidence>
<sequence length="385" mass="41671">MNRLTTSQGEFDLARFPENPRDPFRAWDAADEYLLRRLEGQEGSEPVRPSGTVAVVGDRWGALATVLAAHSPVQITDSYLTRRATEANLARNGAAPDAVRMLSVRDTPPERIDVLLVRVPKSLALLEDQLHRLAPAVHAGTVVIGTGMVKEIHTSTLKLFERIIGPTRTSLAVKKARLIFCTPDPALPRTPSPWPRRYELPDDVGVVSGRTVTNHAGIFCAERLDIGTRFFLKHLPRRTGPDRVVDLGCGNGVLGTAAALANPDATVTFVDESYQAVASAEATFHDNAGADAKAEFVVGDGTADIPRAGVDLVLCNPPFHSHQAVTDATARNMFAGAHAALRQGGELWVVGNRHLAYHTQLRRIFGNCVTVAGDPKFVVLRAVKR</sequence>
<proteinExistence type="inferred from homology"/>
<evidence type="ECO:0000256" key="2">
    <source>
        <dbReference type="ARBA" id="ARBA00022552"/>
    </source>
</evidence>
<dbReference type="InterPro" id="IPR058679">
    <property type="entry name" value="RlmG_N"/>
</dbReference>
<dbReference type="Gene3D" id="3.40.50.150">
    <property type="entry name" value="Vaccinia Virus protein VP39"/>
    <property type="match status" value="2"/>
</dbReference>
<dbReference type="InterPro" id="IPR007848">
    <property type="entry name" value="Small_mtfrase_dom"/>
</dbReference>
<dbReference type="InterPro" id="IPR017237">
    <property type="entry name" value="RLMG"/>
</dbReference>
<dbReference type="InterPro" id="IPR002052">
    <property type="entry name" value="DNA_methylase_N6_adenine_CS"/>
</dbReference>
<dbReference type="AlphaFoldDB" id="A0AAU1LKF2"/>
<comment type="subcellular location">
    <subcellularLocation>
        <location evidence="6">Cytoplasm</location>
    </subcellularLocation>
</comment>
<evidence type="ECO:0000256" key="5">
    <source>
        <dbReference type="ARBA" id="ARBA00022691"/>
    </source>
</evidence>
<dbReference type="InterPro" id="IPR046977">
    <property type="entry name" value="RsmC/RlmG"/>
</dbReference>
<keyword evidence="2 6" id="KW-0698">rRNA processing</keyword>
<keyword evidence="5 6" id="KW-0949">S-adenosyl-L-methionine</keyword>
<comment type="function">
    <text evidence="6">Specifically methylates the guanine in position 1835 (m2G1835) of 23S rRNA.</text>
</comment>
<evidence type="ECO:0000313" key="9">
    <source>
        <dbReference type="EMBL" id="WTQ71683.1"/>
    </source>
</evidence>
<dbReference type="SUPFAM" id="SSF53335">
    <property type="entry name" value="S-adenosyl-L-methionine-dependent methyltransferases"/>
    <property type="match status" value="1"/>
</dbReference>
<organism evidence="9">
    <name type="scientific">Streptomyces sp. NBC_00148</name>
    <dbReference type="NCBI Taxonomy" id="2903626"/>
    <lineage>
        <taxon>Bacteria</taxon>
        <taxon>Bacillati</taxon>
        <taxon>Actinomycetota</taxon>
        <taxon>Actinomycetes</taxon>
        <taxon>Kitasatosporales</taxon>
        <taxon>Streptomycetaceae</taxon>
        <taxon>Streptomyces</taxon>
    </lineage>
</organism>
<keyword evidence="4 6" id="KW-0808">Transferase</keyword>
<reference evidence="9" key="1">
    <citation type="submission" date="2022-10" db="EMBL/GenBank/DDBJ databases">
        <title>The complete genomes of actinobacterial strains from the NBC collection.</title>
        <authorList>
            <person name="Joergensen T.S."/>
            <person name="Alvarez Arevalo M."/>
            <person name="Sterndorff E.B."/>
            <person name="Faurdal D."/>
            <person name="Vuksanovic O."/>
            <person name="Mourched A.-S."/>
            <person name="Charusanti P."/>
            <person name="Shaw S."/>
            <person name="Blin K."/>
            <person name="Weber T."/>
        </authorList>
    </citation>
    <scope>NUCLEOTIDE SEQUENCE</scope>
    <source>
        <strain evidence="9">NBC_00148</strain>
    </source>
</reference>
<gene>
    <name evidence="6" type="primary">rlmG</name>
    <name evidence="9" type="ORF">OG222_00730</name>
</gene>
<dbReference type="PANTHER" id="PTHR47816">
    <property type="entry name" value="RIBOSOMAL RNA SMALL SUBUNIT METHYLTRANSFERASE C"/>
    <property type="match status" value="1"/>
</dbReference>
<dbReference type="PANTHER" id="PTHR47816:SF5">
    <property type="entry name" value="RIBOSOMAL RNA LARGE SUBUNIT METHYLTRANSFERASE G"/>
    <property type="match status" value="1"/>
</dbReference>
<dbReference type="Pfam" id="PF05175">
    <property type="entry name" value="MTS"/>
    <property type="match status" value="1"/>
</dbReference>
<dbReference type="PROSITE" id="PS00092">
    <property type="entry name" value="N6_MTASE"/>
    <property type="match status" value="1"/>
</dbReference>
<evidence type="ECO:0000259" key="7">
    <source>
        <dbReference type="Pfam" id="PF05175"/>
    </source>
</evidence>
<comment type="catalytic activity">
    <reaction evidence="6">
        <text>guanosine(1835) in 23S rRNA + S-adenosyl-L-methionine = N(2)-methylguanosine(1835) in 23S rRNA + S-adenosyl-L-homocysteine + H(+)</text>
        <dbReference type="Rhea" id="RHEA:42744"/>
        <dbReference type="Rhea" id="RHEA-COMP:10217"/>
        <dbReference type="Rhea" id="RHEA-COMP:10218"/>
        <dbReference type="ChEBI" id="CHEBI:15378"/>
        <dbReference type="ChEBI" id="CHEBI:57856"/>
        <dbReference type="ChEBI" id="CHEBI:59789"/>
        <dbReference type="ChEBI" id="CHEBI:74269"/>
        <dbReference type="ChEBI" id="CHEBI:74481"/>
        <dbReference type="EC" id="2.1.1.174"/>
    </reaction>
</comment>
<keyword evidence="3 6" id="KW-0489">Methyltransferase</keyword>